<evidence type="ECO:0000259" key="17">
    <source>
        <dbReference type="PROSITE" id="PS50853"/>
    </source>
</evidence>
<evidence type="ECO:0000259" key="16">
    <source>
        <dbReference type="PROSITE" id="PS50835"/>
    </source>
</evidence>
<dbReference type="FunFam" id="2.60.40.10:FF:000093">
    <property type="entry name" value="Down syndrome cell adhesion molecule, isoform B"/>
    <property type="match status" value="1"/>
</dbReference>
<sequence>MKTLCRRVSFYIFTILLSLCQANNELIGPAFRLVPPFNVQFSNDTGTKVDCTAFGNPVPQIQWYLEDGTRVMTIPRIRVVHQNGSLIFLRFGPSSYMHDVHSAQYRCKASNAVGQIVSGAVHVNAVMNQNYEVQVYAEYITIGNTALLRCHVSAYASSYVMVTSWIQDDIIHFYPNVDSGGKYLVLGNGDLYINNVDSSDGYKSYTCRTVHKLTGEIKTSAFPGHITVNEPTGSQRPRVVVETDSRKHIKVGDDLTLSCLAHGFPIPIYRWYKENGDILKPLAHDPRFSVPIPGLLKIEKIRLDDDGKYVCITNNTVAEETVHHSVFVTEPLSVNITPQKVIGSSLLDPTKSVQFVCTVNGHPINRIMWYKNGQPLIQLSGRVRVQSSLHKQELTLSPLSKDDQGMYQCFGTNDWDMAHDNTQLLLGDIGPELVYWFTEQTLQPGPSLSLKCVASGNPLPQFTWTLDGFPIPESNRIMTGQYVTARDDVIAHVNISSLKVEDGGEYTCIAHNEIAQVSHSSRINVYGFPYVREMPSVHVVAGKQLVVKCPVAGYPIESINWERDGATLPVNIRQKVYSNGTLTIDQVQRQIDAGTYTCQAKNHHGRTSRRDVDIQVLIRPKILPIPPMTNLLAEGMRAAISCQIVEGDLPVMFTWKKDGDGVNNDLGVGTTTRNHDEYSSSLIIERITAEHAGNYTCIATNAAGGEKFTVPLTVNVPPKWTVEPEDINVIMGYPCMLHCQAEGYPTPTVVWKKSFGDSIGEYKDFLYEPNVNFFRNGTLEFLHTSKTNDGKYMCEAKNGISPGLSKVVQLKINTPVKFIQKTKQIQVKINNDAHIQCTAVGDKPLKITWKGSTNMPILKDMDRRFTIREQSKDNGLMSELGISPVYRHDSGFFKCSGSNFYGQDENSVELVVQETPESPKDIRIVNQQSRSMEITWNKPYDGNSVILNYIVQYKLVASLWTIDPVKVIVPGTQTVTVIEGLTPATAYHIRVLAENGIGTSEPSDESQAITQEEAPSMAPQNVRAEAKSTTELLIMWEPPPTEACNGILIGYHVGYLPMDDAQNAAQSSAPSSLNRYVMKTININSQYDEDLVIDGLTPYTTYSIVLQAYNSKGPGPFSKPITVQTDEGVPTMPPEKPECRSLTSQSIEVTWVLPPQTGRNGKIIGFKVSYQPAEEWYENNEFETKITAVQHTSIQALLKYTNYSISILAYTSKGDGVPSEPVYCKTDEDTPSVPADIKAVISSIKTIIVSWLPPLRPNGKLTGYILYISILSGHKDSKPTKKMLGASVEMFEASRILDSTTYQFWVKAQTKVGEGASTKIITVLPTIKIPAQIISFSQVLIMRWKKNVTLNCKRVGVPFPEPIWTKGGRSITSSGRYQINKDGSLAILDVQHSDRGNYTCAVENTHGKDEIVYSVNVRVPPSPPKLTVHLEETDSLQLKWIDTAESDTPILGYVINYKRDHGDWEEIHIDSQTHFHVLQKLLCGTRYQLYITAYNKIGTGLPCDILTSYTKGSVPVPPESPSEAITYNSTTVSAWFDLWGSGGCDIQYYTIEWKQSKSNEWILCDGNIAPTERMYTVGDLEPASQYQLKVVAHNNIGTAFALYNFTTLTIDGATVMPFDFYTEITPEEASVFTSITTAISLIIALVVVSSIAAFTYYYKVMKHSEDESLRDQSQRSRDQRYSVRGQSQQTLSCDSVTFKTDSTEYMDDICPYATFELAKQPQGESTFSGNIYSGPYHSVRGSFVYHQPKASTSEAYNFVPRKEPEYTKVRQKGRKLRDPHSESQESDNLGSTDSEVKRILTLHLPISEYDTHGSDSDNGEVRRNQSTSQELVSFRHRMSREVSNEDSSSSSENSVAEVRKPPTMSALRKPKSKSQIFTKRPLKNSGGFTSHSEGIDFSERLNPPARFSDSRPMRQNEGNEFERRPKISSHQRRSPRRLTQETSFQIDV</sequence>
<evidence type="ECO:0000256" key="5">
    <source>
        <dbReference type="ARBA" id="ARBA00022729"/>
    </source>
</evidence>
<feature type="domain" description="Fibronectin type-III" evidence="17">
    <location>
        <begin position="918"/>
        <end position="1013"/>
    </location>
</feature>
<dbReference type="GO" id="GO:0098609">
    <property type="term" value="P:cell-cell adhesion"/>
    <property type="evidence" value="ECO:0007669"/>
    <property type="project" value="UniProtKB-ARBA"/>
</dbReference>
<proteinExistence type="predicted"/>
<evidence type="ECO:0000256" key="8">
    <source>
        <dbReference type="ARBA" id="ARBA00022989"/>
    </source>
</evidence>
<reference evidence="18 19" key="1">
    <citation type="submission" date="2019-08" db="EMBL/GenBank/DDBJ databases">
        <authorList>
            <person name="Alioto T."/>
            <person name="Alioto T."/>
            <person name="Gomez Garrido J."/>
        </authorList>
    </citation>
    <scope>NUCLEOTIDE SEQUENCE [LARGE SCALE GENOMIC DNA]</scope>
</reference>
<dbReference type="OrthoDB" id="5982258at2759"/>
<keyword evidence="8 14" id="KW-1133">Transmembrane helix</keyword>
<organism evidence="18 19">
    <name type="scientific">Cinara cedri</name>
    <dbReference type="NCBI Taxonomy" id="506608"/>
    <lineage>
        <taxon>Eukaryota</taxon>
        <taxon>Metazoa</taxon>
        <taxon>Ecdysozoa</taxon>
        <taxon>Arthropoda</taxon>
        <taxon>Hexapoda</taxon>
        <taxon>Insecta</taxon>
        <taxon>Pterygota</taxon>
        <taxon>Neoptera</taxon>
        <taxon>Paraneoptera</taxon>
        <taxon>Hemiptera</taxon>
        <taxon>Sternorrhyncha</taxon>
        <taxon>Aphidomorpha</taxon>
        <taxon>Aphidoidea</taxon>
        <taxon>Aphididae</taxon>
        <taxon>Lachninae</taxon>
        <taxon>Cinara</taxon>
    </lineage>
</organism>
<evidence type="ECO:0000256" key="11">
    <source>
        <dbReference type="ARBA" id="ARBA00023180"/>
    </source>
</evidence>
<evidence type="ECO:0000256" key="4">
    <source>
        <dbReference type="ARBA" id="ARBA00022692"/>
    </source>
</evidence>
<feature type="domain" description="Ig-like" evidence="16">
    <location>
        <begin position="237"/>
        <end position="329"/>
    </location>
</feature>
<dbReference type="SUPFAM" id="SSF48726">
    <property type="entry name" value="Immunoglobulin"/>
    <property type="match status" value="10"/>
</dbReference>
<dbReference type="SMART" id="SM00409">
    <property type="entry name" value="IG"/>
    <property type="match status" value="10"/>
</dbReference>
<evidence type="ECO:0000256" key="6">
    <source>
        <dbReference type="ARBA" id="ARBA00022737"/>
    </source>
</evidence>
<feature type="region of interest" description="Disordered" evidence="13">
    <location>
        <begin position="1807"/>
        <end position="1948"/>
    </location>
</feature>
<feature type="domain" description="Ig-like" evidence="16">
    <location>
        <begin position="431"/>
        <end position="524"/>
    </location>
</feature>
<keyword evidence="4 14" id="KW-0812">Transmembrane</keyword>
<feature type="chain" id="PRO_5022662800" evidence="15">
    <location>
        <begin position="23"/>
        <end position="1948"/>
    </location>
</feature>
<comment type="subcellular location">
    <subcellularLocation>
        <location evidence="1">Cell membrane</location>
    </subcellularLocation>
    <subcellularLocation>
        <location evidence="2">Membrane</location>
        <topology evidence="2">Single-pass type I membrane protein</topology>
    </subcellularLocation>
</comment>
<dbReference type="FunFam" id="2.60.40.10:FF:000017">
    <property type="entry name" value="Down syndrome cell adhesion molecule b"/>
    <property type="match status" value="1"/>
</dbReference>
<evidence type="ECO:0000256" key="14">
    <source>
        <dbReference type="SAM" id="Phobius"/>
    </source>
</evidence>
<dbReference type="PANTHER" id="PTHR44170:SF56">
    <property type="entry name" value="FIBRONECTIN TYPE-III DOMAIN-CONTAINING PROTEIN"/>
    <property type="match status" value="1"/>
</dbReference>
<feature type="domain" description="Ig-like" evidence="16">
    <location>
        <begin position="529"/>
        <end position="613"/>
    </location>
</feature>
<dbReference type="SMART" id="SM00060">
    <property type="entry name" value="FN3"/>
    <property type="match status" value="7"/>
</dbReference>
<feature type="domain" description="Ig-like" evidence="16">
    <location>
        <begin position="143"/>
        <end position="223"/>
    </location>
</feature>
<dbReference type="InterPro" id="IPR056754">
    <property type="entry name" value="DSCAM/DSCAML_C"/>
</dbReference>
<feature type="region of interest" description="Disordered" evidence="13">
    <location>
        <begin position="1755"/>
        <end position="1794"/>
    </location>
</feature>
<dbReference type="InterPro" id="IPR013098">
    <property type="entry name" value="Ig_I-set"/>
</dbReference>
<evidence type="ECO:0000256" key="10">
    <source>
        <dbReference type="ARBA" id="ARBA00023157"/>
    </source>
</evidence>
<feature type="transmembrane region" description="Helical" evidence="14">
    <location>
        <begin position="1638"/>
        <end position="1658"/>
    </location>
</feature>
<name>A0A5E4MET2_9HEMI</name>
<dbReference type="Pfam" id="PF07679">
    <property type="entry name" value="I-set"/>
    <property type="match status" value="5"/>
</dbReference>
<dbReference type="PANTHER" id="PTHR44170">
    <property type="entry name" value="PROTEIN SIDEKICK"/>
    <property type="match status" value="1"/>
</dbReference>
<dbReference type="FunFam" id="2.60.40.10:FF:000104">
    <property type="entry name" value="Down syndrome cell adhesion molecule b"/>
    <property type="match status" value="1"/>
</dbReference>
<evidence type="ECO:0000256" key="2">
    <source>
        <dbReference type="ARBA" id="ARBA00004479"/>
    </source>
</evidence>
<feature type="domain" description="Ig-like" evidence="16">
    <location>
        <begin position="1325"/>
        <end position="1416"/>
    </location>
</feature>
<feature type="compositionally biased region" description="Basic residues" evidence="13">
    <location>
        <begin position="1926"/>
        <end position="1936"/>
    </location>
</feature>
<keyword evidence="10" id="KW-1015">Disulfide bond</keyword>
<dbReference type="InterPro" id="IPR007110">
    <property type="entry name" value="Ig-like_dom"/>
</dbReference>
<dbReference type="PROSITE" id="PS50853">
    <property type="entry name" value="FN3"/>
    <property type="match status" value="6"/>
</dbReference>
<dbReference type="CDD" id="cd20958">
    <property type="entry name" value="IgI_5_Dscam"/>
    <property type="match status" value="1"/>
</dbReference>
<feature type="compositionally biased region" description="Basic and acidic residues" evidence="13">
    <location>
        <begin position="1809"/>
        <end position="1823"/>
    </location>
</feature>
<dbReference type="InterPro" id="IPR003599">
    <property type="entry name" value="Ig_sub"/>
</dbReference>
<dbReference type="SMART" id="SM00408">
    <property type="entry name" value="IGc2"/>
    <property type="match status" value="8"/>
</dbReference>
<feature type="domain" description="Ig-like" evidence="16">
    <location>
        <begin position="620"/>
        <end position="713"/>
    </location>
</feature>
<dbReference type="CDD" id="cd20954">
    <property type="entry name" value="IgI_7_Dscam"/>
    <property type="match status" value="1"/>
</dbReference>
<keyword evidence="6" id="KW-0677">Repeat</keyword>
<dbReference type="InterPro" id="IPR003961">
    <property type="entry name" value="FN3_dom"/>
</dbReference>
<keyword evidence="11" id="KW-0325">Glycoprotein</keyword>
<keyword evidence="12" id="KW-0393">Immunoglobulin domain</keyword>
<dbReference type="EMBL" id="CABPRJ010000502">
    <property type="protein sequence ID" value="VVC29919.1"/>
    <property type="molecule type" value="Genomic_DNA"/>
</dbReference>
<dbReference type="Pfam" id="PF00041">
    <property type="entry name" value="fn3"/>
    <property type="match status" value="5"/>
</dbReference>
<dbReference type="Pfam" id="PF13927">
    <property type="entry name" value="Ig_3"/>
    <property type="match status" value="4"/>
</dbReference>
<feature type="domain" description="Fibronectin type-III" evidence="17">
    <location>
        <begin position="1517"/>
        <end position="1612"/>
    </location>
</feature>
<evidence type="ECO:0000256" key="13">
    <source>
        <dbReference type="SAM" id="MobiDB-lite"/>
    </source>
</evidence>
<dbReference type="InterPro" id="IPR036116">
    <property type="entry name" value="FN3_sf"/>
</dbReference>
<evidence type="ECO:0000256" key="15">
    <source>
        <dbReference type="SAM" id="SignalP"/>
    </source>
</evidence>
<keyword evidence="19" id="KW-1185">Reference proteome</keyword>
<dbReference type="GO" id="GO:0048812">
    <property type="term" value="P:neuron projection morphogenesis"/>
    <property type="evidence" value="ECO:0007669"/>
    <property type="project" value="UniProtKB-ARBA"/>
</dbReference>
<feature type="domain" description="Ig-like" evidence="16">
    <location>
        <begin position="718"/>
        <end position="811"/>
    </location>
</feature>
<dbReference type="CDD" id="cd20956">
    <property type="entry name" value="IgI_4_Dscam"/>
    <property type="match status" value="1"/>
</dbReference>
<dbReference type="FunFam" id="2.60.40.10:FF:000333">
    <property type="entry name" value="Down syndrome cell adhesion molecule"/>
    <property type="match status" value="1"/>
</dbReference>
<dbReference type="Gene3D" id="2.60.40.10">
    <property type="entry name" value="Immunoglobulins"/>
    <property type="match status" value="16"/>
</dbReference>
<feature type="domain" description="Ig-like" evidence="16">
    <location>
        <begin position="331"/>
        <end position="409"/>
    </location>
</feature>
<evidence type="ECO:0000313" key="19">
    <source>
        <dbReference type="Proteomes" id="UP000325440"/>
    </source>
</evidence>
<keyword evidence="7" id="KW-0130">Cell adhesion</keyword>
<dbReference type="InterPro" id="IPR003598">
    <property type="entry name" value="Ig_sub2"/>
</dbReference>
<accession>A0A5E4MET2</accession>
<dbReference type="FunFam" id="2.60.40.10:FF:000032">
    <property type="entry name" value="palladin isoform X1"/>
    <property type="match status" value="1"/>
</dbReference>
<dbReference type="PRINTS" id="PR01832">
    <property type="entry name" value="VEGFRECEPTOR"/>
</dbReference>
<feature type="compositionally biased region" description="Low complexity" evidence="13">
    <location>
        <begin position="1845"/>
        <end position="1856"/>
    </location>
</feature>
<feature type="domain" description="Fibronectin type-III" evidence="17">
    <location>
        <begin position="1133"/>
        <end position="1229"/>
    </location>
</feature>
<feature type="domain" description="Fibronectin type-III" evidence="17">
    <location>
        <begin position="1420"/>
        <end position="1513"/>
    </location>
</feature>
<dbReference type="SUPFAM" id="SSF49265">
    <property type="entry name" value="Fibronectin type III"/>
    <property type="match status" value="3"/>
</dbReference>
<dbReference type="Pfam" id="PF25059">
    <property type="entry name" value="FN3_DSCAM-DSCAML_C"/>
    <property type="match status" value="1"/>
</dbReference>
<feature type="domain" description="Ig-like" evidence="16">
    <location>
        <begin position="815"/>
        <end position="913"/>
    </location>
</feature>
<evidence type="ECO:0000256" key="9">
    <source>
        <dbReference type="ARBA" id="ARBA00023136"/>
    </source>
</evidence>
<keyword evidence="5 15" id="KW-0732">Signal</keyword>
<keyword evidence="3" id="KW-1003">Cell membrane</keyword>
<dbReference type="PROSITE" id="PS50835">
    <property type="entry name" value="IG_LIKE"/>
    <property type="match status" value="10"/>
</dbReference>
<dbReference type="Proteomes" id="UP000325440">
    <property type="component" value="Unassembled WGS sequence"/>
</dbReference>
<evidence type="ECO:0000256" key="3">
    <source>
        <dbReference type="ARBA" id="ARBA00022475"/>
    </source>
</evidence>
<dbReference type="InterPro" id="IPR036179">
    <property type="entry name" value="Ig-like_dom_sf"/>
</dbReference>
<evidence type="ECO:0000256" key="7">
    <source>
        <dbReference type="ARBA" id="ARBA00022889"/>
    </source>
</evidence>
<keyword evidence="9 14" id="KW-0472">Membrane</keyword>
<evidence type="ECO:0000313" key="18">
    <source>
        <dbReference type="EMBL" id="VVC29919.1"/>
    </source>
</evidence>
<feature type="domain" description="Ig-like" evidence="16">
    <location>
        <begin position="29"/>
        <end position="118"/>
    </location>
</feature>
<feature type="domain" description="Fibronectin type-III" evidence="17">
    <location>
        <begin position="1018"/>
        <end position="1128"/>
    </location>
</feature>
<evidence type="ECO:0000256" key="1">
    <source>
        <dbReference type="ARBA" id="ARBA00004236"/>
    </source>
</evidence>
<feature type="domain" description="Fibronectin type-III" evidence="17">
    <location>
        <begin position="1233"/>
        <end position="1329"/>
    </location>
</feature>
<dbReference type="GO" id="GO:0005886">
    <property type="term" value="C:plasma membrane"/>
    <property type="evidence" value="ECO:0007669"/>
    <property type="project" value="UniProtKB-SubCell"/>
</dbReference>
<feature type="signal peptide" evidence="15">
    <location>
        <begin position="1"/>
        <end position="22"/>
    </location>
</feature>
<evidence type="ECO:0000256" key="12">
    <source>
        <dbReference type="ARBA" id="ARBA00023319"/>
    </source>
</evidence>
<dbReference type="FunFam" id="2.60.40.10:FF:000324">
    <property type="entry name" value="Down syndrome cell adhesion molecule, isoform D"/>
    <property type="match status" value="1"/>
</dbReference>
<dbReference type="InterPro" id="IPR013783">
    <property type="entry name" value="Ig-like_fold"/>
</dbReference>
<dbReference type="FunFam" id="2.60.40.10:FF:000005">
    <property type="entry name" value="Neuronal cell adhesion molecule"/>
    <property type="match status" value="1"/>
</dbReference>
<gene>
    <name evidence="18" type="ORF">CINCED_3A021604</name>
</gene>
<protein>
    <submittedName>
        <fullName evidence="18">Fibronectin type III,Immunoglobulin subtype,Immunoglobulin-like domain,Immunoglobulin-like</fullName>
    </submittedName>
</protein>
<dbReference type="CDD" id="cd00063">
    <property type="entry name" value="FN3"/>
    <property type="match status" value="6"/>
</dbReference>
<dbReference type="FunFam" id="2.60.40.10:FF:000028">
    <property type="entry name" value="Neuronal cell adhesion molecule"/>
    <property type="match status" value="1"/>
</dbReference>